<keyword evidence="4" id="KW-1185">Reference proteome</keyword>
<dbReference type="GO" id="GO:0003712">
    <property type="term" value="F:transcription coregulator activity"/>
    <property type="evidence" value="ECO:0007669"/>
    <property type="project" value="InterPro"/>
</dbReference>
<evidence type="ECO:0000313" key="3">
    <source>
        <dbReference type="EMBL" id="CAH9086870.1"/>
    </source>
</evidence>
<dbReference type="PANTHER" id="PTHR35300">
    <property type="entry name" value="COACTIVATOR CBP, KIX DOMAIN-CONTAINING PROTEIN-RELATED"/>
    <property type="match status" value="1"/>
</dbReference>
<proteinExistence type="predicted"/>
<dbReference type="GO" id="GO:0006355">
    <property type="term" value="P:regulation of DNA-templated transcription"/>
    <property type="evidence" value="ECO:0007669"/>
    <property type="project" value="InterPro"/>
</dbReference>
<dbReference type="EMBL" id="CAMAPE010000019">
    <property type="protein sequence ID" value="CAH9086870.1"/>
    <property type="molecule type" value="Genomic_DNA"/>
</dbReference>
<accession>A0A9P1E882</accession>
<name>A0A9P1E882_CUSEU</name>
<evidence type="ECO:0000256" key="2">
    <source>
        <dbReference type="SAM" id="MobiDB-lite"/>
    </source>
</evidence>
<feature type="region of interest" description="Disordered" evidence="2">
    <location>
        <begin position="133"/>
        <end position="153"/>
    </location>
</feature>
<keyword evidence="1" id="KW-0539">Nucleus</keyword>
<evidence type="ECO:0000256" key="1">
    <source>
        <dbReference type="ARBA" id="ARBA00023242"/>
    </source>
</evidence>
<reference evidence="3" key="1">
    <citation type="submission" date="2022-07" db="EMBL/GenBank/DDBJ databases">
        <authorList>
            <person name="Macas J."/>
            <person name="Novak P."/>
            <person name="Neumann P."/>
        </authorList>
    </citation>
    <scope>NUCLEOTIDE SEQUENCE</scope>
</reference>
<dbReference type="Proteomes" id="UP001152484">
    <property type="component" value="Unassembled WGS sequence"/>
</dbReference>
<comment type="caution">
    <text evidence="3">The sequence shown here is derived from an EMBL/GenBank/DDBJ whole genome shotgun (WGS) entry which is preliminary data.</text>
</comment>
<dbReference type="AlphaFoldDB" id="A0A9P1E882"/>
<evidence type="ECO:0008006" key="5">
    <source>
        <dbReference type="Google" id="ProtNLM"/>
    </source>
</evidence>
<evidence type="ECO:0000313" key="4">
    <source>
        <dbReference type="Proteomes" id="UP001152484"/>
    </source>
</evidence>
<dbReference type="OrthoDB" id="1937968at2759"/>
<dbReference type="InterPro" id="IPR036529">
    <property type="entry name" value="KIX_dom_sf"/>
</dbReference>
<sequence length="336" mass="38234">MPRPGPRPYECVRRAWHSDRHNPMRGSLIQEIFRIANESHRPETKKNKEWQEKLPIVVLKAEEIMYFKANSEAEYVDLKTLWERVNDAIDTIIRRDKSTETGELLQPCIEAALHLGCKPRRATRSQRNNSGVCYLSSRDSDAPSSSPITLRDQIHGNPNPCRPFVPPNFSFLSPNTSSFHAFETDSNKRFPFLPENYVNRRLPSSPDSHSVYPLYFGSEFQSDRPKDDRECVWNNISVQNMDACNSPSNNNSIACCSNAPFNQPGPECDLSLRLGPAASPPRSGRLASSQSRDKSVEEVLKRQKVGISRLYEERPFYPPMNLQLNPFVGNMRNAGP</sequence>
<protein>
    <recommendedName>
        <fullName evidence="5">Histone acetyltransferase</fullName>
    </recommendedName>
</protein>
<dbReference type="Gene3D" id="1.10.246.20">
    <property type="entry name" value="Coactivator CBP, KIX domain"/>
    <property type="match status" value="1"/>
</dbReference>
<dbReference type="PANTHER" id="PTHR35300:SF5">
    <property type="entry name" value="HISTONE ACETYLTRANSFERASE"/>
    <property type="match status" value="1"/>
</dbReference>
<organism evidence="3 4">
    <name type="scientific">Cuscuta europaea</name>
    <name type="common">European dodder</name>
    <dbReference type="NCBI Taxonomy" id="41803"/>
    <lineage>
        <taxon>Eukaryota</taxon>
        <taxon>Viridiplantae</taxon>
        <taxon>Streptophyta</taxon>
        <taxon>Embryophyta</taxon>
        <taxon>Tracheophyta</taxon>
        <taxon>Spermatophyta</taxon>
        <taxon>Magnoliopsida</taxon>
        <taxon>eudicotyledons</taxon>
        <taxon>Gunneridae</taxon>
        <taxon>Pentapetalae</taxon>
        <taxon>asterids</taxon>
        <taxon>lamiids</taxon>
        <taxon>Solanales</taxon>
        <taxon>Convolvulaceae</taxon>
        <taxon>Cuscuteae</taxon>
        <taxon>Cuscuta</taxon>
        <taxon>Cuscuta subgen. Cuscuta</taxon>
    </lineage>
</organism>
<gene>
    <name evidence="3" type="ORF">CEURO_LOCUS9817</name>
</gene>
<feature type="region of interest" description="Disordered" evidence="2">
    <location>
        <begin position="272"/>
        <end position="298"/>
    </location>
</feature>